<reference evidence="1 2" key="1">
    <citation type="submission" date="2016-10" db="EMBL/GenBank/DDBJ databases">
        <authorList>
            <person name="de Groot N.N."/>
        </authorList>
    </citation>
    <scope>NUCLEOTIDE SEQUENCE [LARGE SCALE GENOMIC DNA]</scope>
    <source>
        <strain evidence="2">DSM 938 / 37b4</strain>
    </source>
</reference>
<evidence type="ECO:0000313" key="2">
    <source>
        <dbReference type="Proteomes" id="UP000183812"/>
    </source>
</evidence>
<sequence length="428" mass="47741">MTPIDDHPLRYALVNELHARPFPSVGAPAHVVYLAIKEPFDAANRDRTKDHTHLCDLLTRYGAAIPPGDVTHYSGEIGRHTLKWDSHTEFTTFLAYAPGVSSRPFDPAEAEVFPSDWIQSAPGRRLAAVSIRIEDLPEDSETILPLIDAWFVPESLVCTWVLEETAVIATDFRIDPAGQMRFAVFAKPGTGQGRIGRIVQRICELETYRAMSMLGLGRARALTQTLNALDPELTNLVALMNDDAHPAEDTLHRLLEVSTELESLAVTNTFRFSATAAYEAIVNERVEVLRESRFHGRQKFSEFMNRRYDPAMRTVKSAEARLNAMVERAARAGELLRTRVDVARQAQNQKLLESMDRRSDLQLRLQRTVEGLSVVAISYYAVSLAAYAVYPIAQEIGISKEMAVAGLTPLVVAVVWLALRRIRNGVGH</sequence>
<dbReference type="EMBL" id="FNAY01000009">
    <property type="protein sequence ID" value="SDF31551.1"/>
    <property type="molecule type" value="Genomic_DNA"/>
</dbReference>
<proteinExistence type="predicted"/>
<protein>
    <submittedName>
        <fullName evidence="1">Uncharacterized membrane-anchored protein</fullName>
    </submittedName>
</protein>
<organism evidence="1 2">
    <name type="scientific">Rhodobacter capsulatus</name>
    <name type="common">Rhodopseudomonas capsulata</name>
    <dbReference type="NCBI Taxonomy" id="1061"/>
    <lineage>
        <taxon>Bacteria</taxon>
        <taxon>Pseudomonadati</taxon>
        <taxon>Pseudomonadota</taxon>
        <taxon>Alphaproteobacteria</taxon>
        <taxon>Rhodobacterales</taxon>
        <taxon>Rhodobacter group</taxon>
        <taxon>Rhodobacter</taxon>
    </lineage>
</organism>
<name>A0A0Q0UP99_RHOCA</name>
<dbReference type="AlphaFoldDB" id="A0A0Q0UP99"/>
<dbReference type="Proteomes" id="UP000183812">
    <property type="component" value="Unassembled WGS sequence"/>
</dbReference>
<dbReference type="RefSeq" id="WP_055208786.1">
    <property type="nucleotide sequence ID" value="NZ_CP061202.1"/>
</dbReference>
<evidence type="ECO:0000313" key="1">
    <source>
        <dbReference type="EMBL" id="SDF31551.1"/>
    </source>
</evidence>
<dbReference type="Pfam" id="PF11902">
    <property type="entry name" value="DUF3422"/>
    <property type="match status" value="1"/>
</dbReference>
<dbReference type="OrthoDB" id="9767470at2"/>
<gene>
    <name evidence="1" type="ORF">SAMN04244550_02043</name>
</gene>
<accession>A0A0Q0UP99</accession>
<dbReference type="InterPro" id="IPR021830">
    <property type="entry name" value="DUF3422"/>
</dbReference>